<accession>A0ABX1JWZ7</accession>
<protein>
    <submittedName>
        <fullName evidence="1">Amidohydrolase</fullName>
    </submittedName>
</protein>
<feature type="non-terminal residue" evidence="1">
    <location>
        <position position="71"/>
    </location>
</feature>
<evidence type="ECO:0000313" key="1">
    <source>
        <dbReference type="EMBL" id="NKX52292.1"/>
    </source>
</evidence>
<organism evidence="1 2">
    <name type="scientific">Arthrobacter deserti</name>
    <dbReference type="NCBI Taxonomy" id="1742687"/>
    <lineage>
        <taxon>Bacteria</taxon>
        <taxon>Bacillati</taxon>
        <taxon>Actinomycetota</taxon>
        <taxon>Actinomycetes</taxon>
        <taxon>Micrococcales</taxon>
        <taxon>Micrococcaceae</taxon>
        <taxon>Arthrobacter</taxon>
    </lineage>
</organism>
<comment type="caution">
    <text evidence="1">The sequence shown here is derived from an EMBL/GenBank/DDBJ whole genome shotgun (WGS) entry which is preliminary data.</text>
</comment>
<keyword evidence="2" id="KW-1185">Reference proteome</keyword>
<evidence type="ECO:0000313" key="2">
    <source>
        <dbReference type="Proteomes" id="UP000523795"/>
    </source>
</evidence>
<proteinExistence type="predicted"/>
<dbReference type="EMBL" id="JAAZSR010000475">
    <property type="protein sequence ID" value="NKX52292.1"/>
    <property type="molecule type" value="Genomic_DNA"/>
</dbReference>
<sequence>SGQEEAAAKVLAAELGTAVLQPVAGTGFIARVGPAAGTAIGVRAELEALPVLERTAVPWAAANGAMHACGH</sequence>
<gene>
    <name evidence="1" type="ORF">HER39_17295</name>
</gene>
<feature type="non-terminal residue" evidence="1">
    <location>
        <position position="1"/>
    </location>
</feature>
<dbReference type="SUPFAM" id="SSF53187">
    <property type="entry name" value="Zn-dependent exopeptidases"/>
    <property type="match status" value="1"/>
</dbReference>
<name>A0ABX1JWZ7_9MICC</name>
<reference evidence="1 2" key="1">
    <citation type="submission" date="2020-04" db="EMBL/GenBank/DDBJ databases">
        <authorList>
            <person name="Liu S."/>
        </authorList>
    </citation>
    <scope>NUCLEOTIDE SEQUENCE [LARGE SCALE GENOMIC DNA]</scope>
    <source>
        <strain evidence="1 2">CGMCC 1.15091</strain>
    </source>
</reference>
<dbReference type="Proteomes" id="UP000523795">
    <property type="component" value="Unassembled WGS sequence"/>
</dbReference>
<dbReference type="Gene3D" id="3.40.630.10">
    <property type="entry name" value="Zn peptidases"/>
    <property type="match status" value="1"/>
</dbReference>